<reference evidence="1" key="1">
    <citation type="submission" date="2020-06" db="EMBL/GenBank/DDBJ databases">
        <authorList>
            <person name="Li T."/>
            <person name="Hu X."/>
            <person name="Zhang T."/>
            <person name="Song X."/>
            <person name="Zhang H."/>
            <person name="Dai N."/>
            <person name="Sheng W."/>
            <person name="Hou X."/>
            <person name="Wei L."/>
        </authorList>
    </citation>
    <scope>NUCLEOTIDE SEQUENCE</scope>
    <source>
        <strain evidence="1">G02</strain>
        <tissue evidence="1">Leaf</tissue>
    </source>
</reference>
<protein>
    <submittedName>
        <fullName evidence="1">Uncharacterized protein</fullName>
    </submittedName>
</protein>
<sequence>MHIAGRNIQGGGARTEGDPEKITRIGWQISLEAETMTLDFPRKNSNMFAWIPFDFQGIDPEVIVHRLNVDPQARPIKQKKRPLEVERNQVIEEEVSKLLKLDMFQKSNILAGYQTWSSYHSQISTKRAVKIHTGYLG</sequence>
<accession>A0AAW2LLY8</accession>
<proteinExistence type="predicted"/>
<dbReference type="AlphaFoldDB" id="A0AAW2LLY8"/>
<dbReference type="Gene3D" id="3.10.10.10">
    <property type="entry name" value="HIV Type 1 Reverse Transcriptase, subunit A, domain 1"/>
    <property type="match status" value="1"/>
</dbReference>
<gene>
    <name evidence="1" type="ORF">Sradi_5278000</name>
</gene>
<name>A0AAW2LLY8_SESRA</name>
<reference evidence="1" key="2">
    <citation type="journal article" date="2024" name="Plant">
        <title>Genomic evolution and insights into agronomic trait innovations of Sesamum species.</title>
        <authorList>
            <person name="Miao H."/>
            <person name="Wang L."/>
            <person name="Qu L."/>
            <person name="Liu H."/>
            <person name="Sun Y."/>
            <person name="Le M."/>
            <person name="Wang Q."/>
            <person name="Wei S."/>
            <person name="Zheng Y."/>
            <person name="Lin W."/>
            <person name="Duan Y."/>
            <person name="Cao H."/>
            <person name="Xiong S."/>
            <person name="Wang X."/>
            <person name="Wei L."/>
            <person name="Li C."/>
            <person name="Ma Q."/>
            <person name="Ju M."/>
            <person name="Zhao R."/>
            <person name="Li G."/>
            <person name="Mu C."/>
            <person name="Tian Q."/>
            <person name="Mei H."/>
            <person name="Zhang T."/>
            <person name="Gao T."/>
            <person name="Zhang H."/>
        </authorList>
    </citation>
    <scope>NUCLEOTIDE SEQUENCE</scope>
    <source>
        <strain evidence="1">G02</strain>
    </source>
</reference>
<comment type="caution">
    <text evidence="1">The sequence shown here is derived from an EMBL/GenBank/DDBJ whole genome shotgun (WGS) entry which is preliminary data.</text>
</comment>
<evidence type="ECO:0000313" key="1">
    <source>
        <dbReference type="EMBL" id="KAL0320165.1"/>
    </source>
</evidence>
<dbReference type="EMBL" id="JACGWJ010000024">
    <property type="protein sequence ID" value="KAL0320165.1"/>
    <property type="molecule type" value="Genomic_DNA"/>
</dbReference>
<organism evidence="1">
    <name type="scientific">Sesamum radiatum</name>
    <name type="common">Black benniseed</name>
    <dbReference type="NCBI Taxonomy" id="300843"/>
    <lineage>
        <taxon>Eukaryota</taxon>
        <taxon>Viridiplantae</taxon>
        <taxon>Streptophyta</taxon>
        <taxon>Embryophyta</taxon>
        <taxon>Tracheophyta</taxon>
        <taxon>Spermatophyta</taxon>
        <taxon>Magnoliopsida</taxon>
        <taxon>eudicotyledons</taxon>
        <taxon>Gunneridae</taxon>
        <taxon>Pentapetalae</taxon>
        <taxon>asterids</taxon>
        <taxon>lamiids</taxon>
        <taxon>Lamiales</taxon>
        <taxon>Pedaliaceae</taxon>
        <taxon>Sesamum</taxon>
    </lineage>
</organism>